<dbReference type="GO" id="GO:0016757">
    <property type="term" value="F:glycosyltransferase activity"/>
    <property type="evidence" value="ECO:0007669"/>
    <property type="project" value="InterPro"/>
</dbReference>
<evidence type="ECO:0000313" key="4">
    <source>
        <dbReference type="Proteomes" id="UP000610456"/>
    </source>
</evidence>
<sequence>MSNGKNIAVICNYELKQDRIGGMDRFYKAYNEELLQKGHKPTWIFSGGERFDFYLGFDLYLAGQQESVEDFALNFLKENESFNIIVTHFLALCTSFYKELKSNNQPYIIAVDHNPRPLHGFPLKKRIKNKLKGRLYSQYIDCFVGVSQYTADCLLQDYGSNLRRKTEVVYNGIDTSAYLKRTEENRGKFIVASHLRESKGIQDLIEAVRFLPEAIRNMIQIDVFGEGPLEKDLKKLVAVYELQHQFSFKGSSPELPELFRNYSYMLQPTYMECFSLSILESLAANVPVITTPVGGNPEIISHGKNGYIFQAGNIEGLRELLQKVMNKEITISQDVNGLIEKEYSLDQMVANHIKLLPCT</sequence>
<protein>
    <submittedName>
        <fullName evidence="3">Uncharacterized protein</fullName>
    </submittedName>
</protein>
<dbReference type="InterPro" id="IPR001296">
    <property type="entry name" value="Glyco_trans_1"/>
</dbReference>
<evidence type="ECO:0000313" key="3">
    <source>
        <dbReference type="EMBL" id="GHA50359.1"/>
    </source>
</evidence>
<dbReference type="RefSeq" id="WP_189606255.1">
    <property type="nucleotide sequence ID" value="NZ_BMXB01000023.1"/>
</dbReference>
<keyword evidence="4" id="KW-1185">Reference proteome</keyword>
<dbReference type="Pfam" id="PF13439">
    <property type="entry name" value="Glyco_transf_4"/>
    <property type="match status" value="1"/>
</dbReference>
<feature type="domain" description="Glycosyltransferase subfamily 4-like N-terminal" evidence="2">
    <location>
        <begin position="20"/>
        <end position="176"/>
    </location>
</feature>
<dbReference type="Proteomes" id="UP000610456">
    <property type="component" value="Unassembled WGS sequence"/>
</dbReference>
<dbReference type="AlphaFoldDB" id="A0A918W2B9"/>
<comment type="caution">
    <text evidence="3">The sequence shown here is derived from an EMBL/GenBank/DDBJ whole genome shotgun (WGS) entry which is preliminary data.</text>
</comment>
<dbReference type="CDD" id="cd03801">
    <property type="entry name" value="GT4_PimA-like"/>
    <property type="match status" value="1"/>
</dbReference>
<reference evidence="3" key="2">
    <citation type="submission" date="2020-09" db="EMBL/GenBank/DDBJ databases">
        <authorList>
            <person name="Sun Q."/>
            <person name="Kim S."/>
        </authorList>
    </citation>
    <scope>NUCLEOTIDE SEQUENCE</scope>
    <source>
        <strain evidence="3">KCTC 12719</strain>
    </source>
</reference>
<dbReference type="InterPro" id="IPR028098">
    <property type="entry name" value="Glyco_trans_4-like_N"/>
</dbReference>
<organism evidence="3 4">
    <name type="scientific">Salinimicrobium marinum</name>
    <dbReference type="NCBI Taxonomy" id="680283"/>
    <lineage>
        <taxon>Bacteria</taxon>
        <taxon>Pseudomonadati</taxon>
        <taxon>Bacteroidota</taxon>
        <taxon>Flavobacteriia</taxon>
        <taxon>Flavobacteriales</taxon>
        <taxon>Flavobacteriaceae</taxon>
        <taxon>Salinimicrobium</taxon>
    </lineage>
</organism>
<dbReference type="Pfam" id="PF00534">
    <property type="entry name" value="Glycos_transf_1"/>
    <property type="match status" value="1"/>
</dbReference>
<dbReference type="Gene3D" id="3.40.50.2000">
    <property type="entry name" value="Glycogen Phosphorylase B"/>
    <property type="match status" value="2"/>
</dbReference>
<reference evidence="3" key="1">
    <citation type="journal article" date="2014" name="Int. J. Syst. Evol. Microbiol.">
        <title>Complete genome sequence of Corynebacterium casei LMG S-19264T (=DSM 44701T), isolated from a smear-ripened cheese.</title>
        <authorList>
            <consortium name="US DOE Joint Genome Institute (JGI-PGF)"/>
            <person name="Walter F."/>
            <person name="Albersmeier A."/>
            <person name="Kalinowski J."/>
            <person name="Ruckert C."/>
        </authorList>
    </citation>
    <scope>NUCLEOTIDE SEQUENCE</scope>
    <source>
        <strain evidence="3">KCTC 12719</strain>
    </source>
</reference>
<dbReference type="SUPFAM" id="SSF53756">
    <property type="entry name" value="UDP-Glycosyltransferase/glycogen phosphorylase"/>
    <property type="match status" value="1"/>
</dbReference>
<dbReference type="PANTHER" id="PTHR12526">
    <property type="entry name" value="GLYCOSYLTRANSFERASE"/>
    <property type="match status" value="1"/>
</dbReference>
<dbReference type="EMBL" id="BMXB01000023">
    <property type="protein sequence ID" value="GHA50359.1"/>
    <property type="molecule type" value="Genomic_DNA"/>
</dbReference>
<evidence type="ECO:0000259" key="1">
    <source>
        <dbReference type="Pfam" id="PF00534"/>
    </source>
</evidence>
<evidence type="ECO:0000259" key="2">
    <source>
        <dbReference type="Pfam" id="PF13439"/>
    </source>
</evidence>
<accession>A0A918W2B9</accession>
<feature type="domain" description="Glycosyl transferase family 1" evidence="1">
    <location>
        <begin position="183"/>
        <end position="328"/>
    </location>
</feature>
<proteinExistence type="predicted"/>
<gene>
    <name evidence="3" type="ORF">GCM10007103_33890</name>
</gene>
<name>A0A918W2B9_9FLAO</name>
<dbReference type="PANTHER" id="PTHR12526:SF630">
    <property type="entry name" value="GLYCOSYLTRANSFERASE"/>
    <property type="match status" value="1"/>
</dbReference>